<dbReference type="OrthoDB" id="10069709at2759"/>
<evidence type="ECO:0000256" key="2">
    <source>
        <dbReference type="ARBA" id="ARBA00023125"/>
    </source>
</evidence>
<feature type="region of interest" description="Disordered" evidence="5">
    <location>
        <begin position="997"/>
        <end position="1062"/>
    </location>
</feature>
<dbReference type="EMBL" id="JAICCE010000023">
    <property type="protein sequence ID" value="KAG9260949.1"/>
    <property type="molecule type" value="Genomic_DNA"/>
</dbReference>
<dbReference type="Gene3D" id="6.10.140.1290">
    <property type="match status" value="1"/>
</dbReference>
<evidence type="ECO:0000259" key="6">
    <source>
        <dbReference type="PROSITE" id="PS51526"/>
    </source>
</evidence>
<accession>A0A8T2KQR9</accession>
<dbReference type="Pfam" id="PF02257">
    <property type="entry name" value="RFX_DNA_binding"/>
    <property type="match status" value="1"/>
</dbReference>
<evidence type="ECO:0000256" key="3">
    <source>
        <dbReference type="ARBA" id="ARBA00023242"/>
    </source>
</evidence>
<feature type="compositionally biased region" description="Polar residues" evidence="5">
    <location>
        <begin position="1043"/>
        <end position="1058"/>
    </location>
</feature>
<dbReference type="Proteomes" id="UP000752171">
    <property type="component" value="Unassembled WGS sequence"/>
</dbReference>
<evidence type="ECO:0000256" key="5">
    <source>
        <dbReference type="SAM" id="MobiDB-lite"/>
    </source>
</evidence>
<feature type="region of interest" description="Disordered" evidence="5">
    <location>
        <begin position="644"/>
        <end position="679"/>
    </location>
</feature>
<feature type="compositionally biased region" description="Low complexity" evidence="5">
    <location>
        <begin position="644"/>
        <end position="658"/>
    </location>
</feature>
<sequence>MMAEDQQPEPNPQPGSGTGSLSSLLPAGLQGTETSALQLKIKNSICKSVQSKVDGILQDVEKFTDIEKLYLYLRLPSGPSSCAEKTEQSCLSSSRSQQMHAFGWIRNHLEEHPETSLPKQEVYDEYKSYCDNLGYHALSAADFGKIMKNVFPNMKARRLGMRGKSKYPCLELGLRKKAFIHMPSLPSLELHKTGDGCEVFEPIGHCSSGEDEVRSASCGLVCEWAQKVLSRQFDSVEDLARYLLNSHYIGTKSVAALTVMTGSPSGSTMSLQSSAFVPTTDAHSFQPQVKTLASPSIDAKQQLQRKIQKKQQEQKLHSPLPAEAQARRADGGITPGASTGIPCGSPALLSPQPTIGIVVAAVPSPITVQRSRQLMSPSPVPIATAESKVLPVNFQVVTQAVQPVKQCPKTPQNVLASPVGDRSARHRYAQILPKPPSTSAITLRSPPALLITNSPIKTVMPTTQVSSVNVVKMTTISLGHSNSNTATISTTRSTPRPASAGVASLTDDLQPVTRVRSGSLAAMPSMLARRGRLATVTTPVTDIRLGSDTVPGSGQAQGCATGRLATPQEAAEGVEGVDGSSKPRAASVPTPLKISTGLDMGTGTKCNGRMLPRENSLAAGSNINNNGKERASYQGVPVQAMSLSSTPTVSSSAFVSSTRDAELTSKSPRKRQGLCPDSSHLTPVKKVFLTDEGTHSTTSGMGTTVQNMLRSDAPIRPVSAPASAVGKVLVKLNSNVPTHILAHSDSPVGNTGFQTISRPRSISHGHWEGSSSCVKSIAATSTAASTAPAPLFGNTSFQAFGRPRSVSQGRWEGPASIIDSKSLVTHTASATGPALLQQHATKDPPVMRMSSEQANSAACELEKSVFWDSGQQQNGTQQVYSQQGSLESKQISTPVMEPHQVMAQHSAPSQLVQVTNDMAEYVSTQPNMGYFPFNDDDMTQDSIVEELVQMEEQMKMNSGMQDFGGCVDMALQGQQATLQQNNMISNHQPNTTYYRSAHSRSTPIQTPTPTPTPTAEMMGGGQGLTRESPCSRLAPTTPVDSALGSSCQTPISTPHSNCSSSVPPSPVECRNPFAFTPINSSITSYHDGSIVSSSPVKPMQRPMATHPDKSKLEWINNGYNSGSGNSSNGISILPSYQDLVDDQFRKPHAFAIPGQTYQSQIRHHDTHVSRLTPMSPVQQQVASMANLNKQEGFAVPAPLDNKTSTASSGSVTFRCRSVSPAVRQRNLSGTQNPNVPRSVVSPFNSPVTPEVLNIFANSQADTSITSMAQRSQSVPLNVMMQTEVLPMQACGQPSNTKKITNVLLSKMEGDGDSLVRGLGMNNMPSYTARMNLTQILETSAAPSFPSGANHQAQISPGPSAYRFQKPAYLTKNARGDQMSLSTGDGQGHAQSLTGEKQQQQHHQQQLSVEEQQNQAMLVRQQQNLQQHQHQQPLHFDSTVKDLLEANSLNAGSQLSGQVSELSAGSSEFPGDMRLASELSSSINDLNTLDTNLLFNPSQQQGQYEESTLEELKNDPLFQQICSETVNSAGFDWLENKDQATVEMLG</sequence>
<feature type="region of interest" description="Disordered" evidence="5">
    <location>
        <begin position="300"/>
        <end position="327"/>
    </location>
</feature>
<dbReference type="Gene3D" id="1.10.10.10">
    <property type="entry name" value="Winged helix-like DNA-binding domain superfamily/Winged helix DNA-binding domain"/>
    <property type="match status" value="1"/>
</dbReference>
<dbReference type="SUPFAM" id="SSF46785">
    <property type="entry name" value="Winged helix' DNA-binding domain"/>
    <property type="match status" value="1"/>
</dbReference>
<protein>
    <submittedName>
        <fullName evidence="7">DNA-binding protein RFX7-like</fullName>
    </submittedName>
</protein>
<dbReference type="FunFam" id="1.10.10.10:FF:000128">
    <property type="entry name" value="DNA-binding protein RFX5 isoform X1"/>
    <property type="match status" value="1"/>
</dbReference>
<feature type="region of interest" description="Disordered" evidence="5">
    <location>
        <begin position="1086"/>
        <end position="1107"/>
    </location>
</feature>
<organism evidence="7 8">
    <name type="scientific">Astyanax mexicanus</name>
    <name type="common">Blind cave fish</name>
    <name type="synonym">Astyanax fasciatus mexicanus</name>
    <dbReference type="NCBI Taxonomy" id="7994"/>
    <lineage>
        <taxon>Eukaryota</taxon>
        <taxon>Metazoa</taxon>
        <taxon>Chordata</taxon>
        <taxon>Craniata</taxon>
        <taxon>Vertebrata</taxon>
        <taxon>Euteleostomi</taxon>
        <taxon>Actinopterygii</taxon>
        <taxon>Neopterygii</taxon>
        <taxon>Teleostei</taxon>
        <taxon>Ostariophysi</taxon>
        <taxon>Characiformes</taxon>
        <taxon>Characoidei</taxon>
        <taxon>Acestrorhamphidae</taxon>
        <taxon>Acestrorhamphinae</taxon>
        <taxon>Astyanax</taxon>
    </lineage>
</organism>
<proteinExistence type="inferred from homology"/>
<dbReference type="InterPro" id="IPR003150">
    <property type="entry name" value="DNA-bd_RFX"/>
</dbReference>
<comment type="similarity">
    <text evidence="4">Belongs to the RFX family.</text>
</comment>
<reference evidence="7 8" key="1">
    <citation type="submission" date="2021-07" db="EMBL/GenBank/DDBJ databases">
        <authorList>
            <person name="Imarazene B."/>
            <person name="Zahm M."/>
            <person name="Klopp C."/>
            <person name="Cabau C."/>
            <person name="Beille S."/>
            <person name="Jouanno E."/>
            <person name="Castinel A."/>
            <person name="Lluch J."/>
            <person name="Gil L."/>
            <person name="Kuchtly C."/>
            <person name="Lopez Roques C."/>
            <person name="Donnadieu C."/>
            <person name="Parrinello H."/>
            <person name="Journot L."/>
            <person name="Du K."/>
            <person name="Schartl M."/>
            <person name="Retaux S."/>
            <person name="Guiguen Y."/>
        </authorList>
    </citation>
    <scope>NUCLEOTIDE SEQUENCE [LARGE SCALE GENOMIC DNA]</scope>
    <source>
        <strain evidence="7">Pach_M1</strain>
        <tissue evidence="7">Testis</tissue>
    </source>
</reference>
<dbReference type="PANTHER" id="PTHR12619:SF2">
    <property type="entry name" value="DNA-BINDING PROTEIN RFX7"/>
    <property type="match status" value="1"/>
</dbReference>
<comment type="subcellular location">
    <subcellularLocation>
        <location evidence="1">Nucleus</location>
    </subcellularLocation>
</comment>
<keyword evidence="2 7" id="KW-0238">DNA-binding</keyword>
<feature type="region of interest" description="Disordered" evidence="5">
    <location>
        <begin position="573"/>
        <end position="603"/>
    </location>
</feature>
<dbReference type="Pfam" id="PF18326">
    <property type="entry name" value="RFX5_N"/>
    <property type="match status" value="1"/>
</dbReference>
<name>A0A8T2KQR9_ASTMX</name>
<dbReference type="GO" id="GO:0005634">
    <property type="term" value="C:nucleus"/>
    <property type="evidence" value="ECO:0007669"/>
    <property type="project" value="UniProtKB-SubCell"/>
</dbReference>
<feature type="domain" description="RFX-type winged-helix" evidence="6">
    <location>
        <begin position="101"/>
        <end position="178"/>
    </location>
</feature>
<feature type="compositionally biased region" description="Polar residues" evidence="5">
    <location>
        <begin position="1378"/>
        <end position="1396"/>
    </location>
</feature>
<feature type="region of interest" description="Disordered" evidence="5">
    <location>
        <begin position="1"/>
        <end position="26"/>
    </location>
</feature>
<evidence type="ECO:0000313" key="7">
    <source>
        <dbReference type="EMBL" id="KAG9260949.1"/>
    </source>
</evidence>
<comment type="caution">
    <text evidence="7">The sequence shown here is derived from an EMBL/GenBank/DDBJ whole genome shotgun (WGS) entry which is preliminary data.</text>
</comment>
<feature type="compositionally biased region" description="Polar residues" evidence="5">
    <location>
        <begin position="1086"/>
        <end position="1095"/>
    </location>
</feature>
<evidence type="ECO:0000256" key="4">
    <source>
        <dbReference type="ARBA" id="ARBA00061114"/>
    </source>
</evidence>
<dbReference type="GO" id="GO:0000981">
    <property type="term" value="F:DNA-binding transcription factor activity, RNA polymerase II-specific"/>
    <property type="evidence" value="ECO:0007669"/>
    <property type="project" value="TreeGrafter"/>
</dbReference>
<gene>
    <name evidence="7" type="primary">RFX7</name>
    <name evidence="7" type="ORF">AMEX_G25889</name>
</gene>
<dbReference type="PROSITE" id="PS51526">
    <property type="entry name" value="RFX_DBD"/>
    <property type="match status" value="1"/>
</dbReference>
<feature type="region of interest" description="Disordered" evidence="5">
    <location>
        <begin position="1375"/>
        <end position="1408"/>
    </location>
</feature>
<dbReference type="GO" id="GO:0000978">
    <property type="term" value="F:RNA polymerase II cis-regulatory region sequence-specific DNA binding"/>
    <property type="evidence" value="ECO:0007669"/>
    <property type="project" value="TreeGrafter"/>
</dbReference>
<dbReference type="InterPro" id="IPR036390">
    <property type="entry name" value="WH_DNA-bd_sf"/>
</dbReference>
<dbReference type="PANTHER" id="PTHR12619">
    <property type="entry name" value="RFX TRANSCRIPTION FACTOR FAMILY"/>
    <property type="match status" value="1"/>
</dbReference>
<keyword evidence="3" id="KW-0539">Nucleus</keyword>
<dbReference type="InterPro" id="IPR039779">
    <property type="entry name" value="RFX-like"/>
</dbReference>
<dbReference type="InterPro" id="IPR036388">
    <property type="entry name" value="WH-like_DNA-bd_sf"/>
</dbReference>
<evidence type="ECO:0000256" key="1">
    <source>
        <dbReference type="ARBA" id="ARBA00004123"/>
    </source>
</evidence>
<evidence type="ECO:0000313" key="8">
    <source>
        <dbReference type="Proteomes" id="UP000752171"/>
    </source>
</evidence>